<proteinExistence type="predicted"/>
<dbReference type="AlphaFoldDB" id="A0A1F4WDG7"/>
<sequence length="144" mass="16782">MDHVAIMKKSWGLLPKIISGQKTIESRWYQSRRPPWDSIKSGEAVYFKDTGNPVTVRCAVDRVLQFSDLTPAKVWEILHRYGREAGIDDSDIRKYFEIFKDKRYCLLIFLRNPKKISPFQIDKKGFGAMAAWISVKDIESIRVK</sequence>
<organism evidence="1 2">
    <name type="scientific">candidate division WWE3 bacterium RIFCSPLOWO2_02_FULL_53_10</name>
    <dbReference type="NCBI Taxonomy" id="1802629"/>
    <lineage>
        <taxon>Bacteria</taxon>
        <taxon>Katanobacteria</taxon>
    </lineage>
</organism>
<comment type="caution">
    <text evidence="1">The sequence shown here is derived from an EMBL/GenBank/DDBJ whole genome shotgun (WGS) entry which is preliminary data.</text>
</comment>
<evidence type="ECO:0008006" key="3">
    <source>
        <dbReference type="Google" id="ProtNLM"/>
    </source>
</evidence>
<dbReference type="SUPFAM" id="SSF88697">
    <property type="entry name" value="PUA domain-like"/>
    <property type="match status" value="1"/>
</dbReference>
<dbReference type="InterPro" id="IPR015947">
    <property type="entry name" value="PUA-like_sf"/>
</dbReference>
<gene>
    <name evidence="1" type="ORF">A3J33_02830</name>
</gene>
<name>A0A1F4WDG7_UNCKA</name>
<reference evidence="1 2" key="1">
    <citation type="journal article" date="2016" name="Nat. Commun.">
        <title>Thousands of microbial genomes shed light on interconnected biogeochemical processes in an aquifer system.</title>
        <authorList>
            <person name="Anantharaman K."/>
            <person name="Brown C.T."/>
            <person name="Hug L.A."/>
            <person name="Sharon I."/>
            <person name="Castelle C.J."/>
            <person name="Probst A.J."/>
            <person name="Thomas B.C."/>
            <person name="Singh A."/>
            <person name="Wilkins M.J."/>
            <person name="Karaoz U."/>
            <person name="Brodie E.L."/>
            <person name="Williams K.H."/>
            <person name="Hubbard S.S."/>
            <person name="Banfield J.F."/>
        </authorList>
    </citation>
    <scope>NUCLEOTIDE SEQUENCE [LARGE SCALE GENOMIC DNA]</scope>
</reference>
<protein>
    <recommendedName>
        <fullName evidence="3">ASCH domain-containing protein</fullName>
    </recommendedName>
</protein>
<dbReference type="Proteomes" id="UP000176492">
    <property type="component" value="Unassembled WGS sequence"/>
</dbReference>
<evidence type="ECO:0000313" key="1">
    <source>
        <dbReference type="EMBL" id="OGC66973.1"/>
    </source>
</evidence>
<dbReference type="EMBL" id="MEVM01000114">
    <property type="protein sequence ID" value="OGC66973.1"/>
    <property type="molecule type" value="Genomic_DNA"/>
</dbReference>
<accession>A0A1F4WDG7</accession>
<evidence type="ECO:0000313" key="2">
    <source>
        <dbReference type="Proteomes" id="UP000176492"/>
    </source>
</evidence>
<dbReference type="Gene3D" id="2.30.130.30">
    <property type="entry name" value="Hypothetical protein"/>
    <property type="match status" value="1"/>
</dbReference>